<dbReference type="RefSeq" id="WP_004998787.1">
    <property type="nucleotide sequence ID" value="NZ_BKWV01000011.1"/>
</dbReference>
<dbReference type="GeneID" id="66213071"/>
<dbReference type="AlphaFoldDB" id="A0A7T9UG32"/>
<gene>
    <name evidence="1" type="ORF">I6I53_09670</name>
</gene>
<accession>A0A7T9UG32</accession>
<sequence length="541" mass="60479">MASKKSKSSKQDRTALETNQTAEIAWLANQWQEHPTVGLTPERLNRLLTDAEQGNLTAQADLFSDMEEKDTHIFSEMDKRKKGLNGLEWNVTPPKNATDQEKKIAEEVTEWIDDIKDFEMFLFDAMDGVGHGYSCQEIEWHQMGSLWLPKSFEHINARNFMTPYSQPNELRLNDGSPDGVEFLDFGWFIHRHKAKSGYIARSGLHRVLSWPFLFKNYGIRDIMEFLEIYGLPIRLGKYPSGATAEEKMTLLRAVMMIGRNAGGAIPQGMSIDFESAATGDTDNHMALIKWCEQSQSKAIVGGTLLSQADGKTSTNAQSKTHEIQFDKIVKSDAKQLSRSITDSLISHLMRINYPNITEDRYPAFAFDTSDIEDMETFSNSLDKLVKVGMRIPRSWAHEKLGIPEPADDDEPVLGVQAEQAAPNLAANNLLYAGLQHNLQAALSQTTTTNPAEAAAIRGQMLLDDQIQEQVDNQHLQNQAEQILPQLLAKLSQGDDIDGALAMLAEIFPERGLDSLQTDLEKLIFASDVLGRLSVDVGRNRG</sequence>
<protein>
    <submittedName>
        <fullName evidence="1">DUF935 domain-containing protein</fullName>
    </submittedName>
</protein>
<reference evidence="1 2" key="1">
    <citation type="submission" date="2021-01" db="EMBL/GenBank/DDBJ databases">
        <title>FDA dAtabase for Regulatory Grade micrObial Sequences (FDA-ARGOS): Supporting development and validation of Infectious Disease Dx tests.</title>
        <authorList>
            <person name="Sproer C."/>
            <person name="Gronow S."/>
            <person name="Severitt S."/>
            <person name="Schroder I."/>
            <person name="Tallon L."/>
            <person name="Sadzewicz L."/>
            <person name="Zhao X."/>
            <person name="Boylan J."/>
            <person name="Ott S."/>
            <person name="Bowen H."/>
            <person name="Vavikolanu K."/>
            <person name="Mehta A."/>
            <person name="Aluvathingal J."/>
            <person name="Nadendla S."/>
            <person name="Lowell S."/>
            <person name="Myers T."/>
            <person name="Yan Y."/>
            <person name="Sichtig H."/>
        </authorList>
    </citation>
    <scope>NUCLEOTIDE SEQUENCE [LARGE SCALE GENOMIC DNA]</scope>
    <source>
        <strain evidence="1 2">FDAARGOS_1096</strain>
    </source>
</reference>
<organism evidence="1 2">
    <name type="scientific">Acinetobacter ursingii</name>
    <dbReference type="NCBI Taxonomy" id="108980"/>
    <lineage>
        <taxon>Bacteria</taxon>
        <taxon>Pseudomonadati</taxon>
        <taxon>Pseudomonadota</taxon>
        <taxon>Gammaproteobacteria</taxon>
        <taxon>Moraxellales</taxon>
        <taxon>Moraxellaceae</taxon>
        <taxon>Acinetobacter</taxon>
    </lineage>
</organism>
<evidence type="ECO:0000313" key="2">
    <source>
        <dbReference type="Proteomes" id="UP000595320"/>
    </source>
</evidence>
<dbReference type="Pfam" id="PF06074">
    <property type="entry name" value="Portal_Mu"/>
    <property type="match status" value="1"/>
</dbReference>
<name>A0A7T9UG32_9GAMM</name>
<dbReference type="Proteomes" id="UP000595320">
    <property type="component" value="Chromosome"/>
</dbReference>
<evidence type="ECO:0000313" key="1">
    <source>
        <dbReference type="EMBL" id="QQT85206.1"/>
    </source>
</evidence>
<dbReference type="InterPro" id="IPR009279">
    <property type="entry name" value="Portal_Mu"/>
</dbReference>
<proteinExistence type="predicted"/>
<dbReference type="EMBL" id="CP068176">
    <property type="protein sequence ID" value="QQT85206.1"/>
    <property type="molecule type" value="Genomic_DNA"/>
</dbReference>